<gene>
    <name evidence="1" type="ORF">Spb1_33390</name>
</gene>
<reference evidence="1 2" key="1">
    <citation type="submission" date="2019-02" db="EMBL/GenBank/DDBJ databases">
        <title>Deep-cultivation of Planctomycetes and their phenomic and genomic characterization uncovers novel biology.</title>
        <authorList>
            <person name="Wiegand S."/>
            <person name="Jogler M."/>
            <person name="Boedeker C."/>
            <person name="Pinto D."/>
            <person name="Vollmers J."/>
            <person name="Rivas-Marin E."/>
            <person name="Kohn T."/>
            <person name="Peeters S.H."/>
            <person name="Heuer A."/>
            <person name="Rast P."/>
            <person name="Oberbeckmann S."/>
            <person name="Bunk B."/>
            <person name="Jeske O."/>
            <person name="Meyerdierks A."/>
            <person name="Storesund J.E."/>
            <person name="Kallscheuer N."/>
            <person name="Luecker S."/>
            <person name="Lage O.M."/>
            <person name="Pohl T."/>
            <person name="Merkel B.J."/>
            <person name="Hornburger P."/>
            <person name="Mueller R.-W."/>
            <person name="Bruemmer F."/>
            <person name="Labrenz M."/>
            <person name="Spormann A.M."/>
            <person name="Op den Camp H."/>
            <person name="Overmann J."/>
            <person name="Amann R."/>
            <person name="Jetten M.S.M."/>
            <person name="Mascher T."/>
            <person name="Medema M.H."/>
            <person name="Devos D.P."/>
            <person name="Kaster A.-K."/>
            <person name="Ovreas L."/>
            <person name="Rohde M."/>
            <person name="Galperin M.Y."/>
            <person name="Jogler C."/>
        </authorList>
    </citation>
    <scope>NUCLEOTIDE SEQUENCE [LARGE SCALE GENOMIC DNA]</scope>
    <source>
        <strain evidence="1 2">Spb1</strain>
    </source>
</reference>
<protein>
    <submittedName>
        <fullName evidence="1">Uncharacterized protein</fullName>
    </submittedName>
</protein>
<dbReference type="EMBL" id="CP036299">
    <property type="protein sequence ID" value="QDV31395.1"/>
    <property type="molecule type" value="Genomic_DNA"/>
</dbReference>
<evidence type="ECO:0000313" key="2">
    <source>
        <dbReference type="Proteomes" id="UP000315349"/>
    </source>
</evidence>
<keyword evidence="2" id="KW-1185">Reference proteome</keyword>
<name>A0A518GS32_9PLAN</name>
<dbReference type="KEGG" id="peh:Spb1_33390"/>
<accession>A0A518GS32</accession>
<sequence>MSTDSQLLASFASYRTISQDRVERQHYWTGRKGLDPLLKTESETHREAANEARTIL</sequence>
<evidence type="ECO:0000313" key="1">
    <source>
        <dbReference type="EMBL" id="QDV31395.1"/>
    </source>
</evidence>
<proteinExistence type="predicted"/>
<dbReference type="Proteomes" id="UP000315349">
    <property type="component" value="Chromosome"/>
</dbReference>
<organism evidence="1 2">
    <name type="scientific">Planctopirus ephydatiae</name>
    <dbReference type="NCBI Taxonomy" id="2528019"/>
    <lineage>
        <taxon>Bacteria</taxon>
        <taxon>Pseudomonadati</taxon>
        <taxon>Planctomycetota</taxon>
        <taxon>Planctomycetia</taxon>
        <taxon>Planctomycetales</taxon>
        <taxon>Planctomycetaceae</taxon>
        <taxon>Planctopirus</taxon>
    </lineage>
</organism>
<dbReference type="AlphaFoldDB" id="A0A518GS32"/>